<feature type="non-terminal residue" evidence="2">
    <location>
        <position position="160"/>
    </location>
</feature>
<protein>
    <submittedName>
        <fullName evidence="2">Uncharacterized protein</fullName>
    </submittedName>
</protein>
<evidence type="ECO:0000313" key="2">
    <source>
        <dbReference type="EMBL" id="PIO35045.1"/>
    </source>
</evidence>
<proteinExistence type="predicted"/>
<dbReference type="EMBL" id="KV927571">
    <property type="protein sequence ID" value="PIO35045.1"/>
    <property type="molecule type" value="Genomic_DNA"/>
</dbReference>
<feature type="transmembrane region" description="Helical" evidence="1">
    <location>
        <begin position="82"/>
        <end position="102"/>
    </location>
</feature>
<keyword evidence="1" id="KW-1133">Transmembrane helix</keyword>
<organism evidence="2 3">
    <name type="scientific">Aquarana catesbeiana</name>
    <name type="common">American bullfrog</name>
    <name type="synonym">Rana catesbeiana</name>
    <dbReference type="NCBI Taxonomy" id="8400"/>
    <lineage>
        <taxon>Eukaryota</taxon>
        <taxon>Metazoa</taxon>
        <taxon>Chordata</taxon>
        <taxon>Craniata</taxon>
        <taxon>Vertebrata</taxon>
        <taxon>Euteleostomi</taxon>
        <taxon>Amphibia</taxon>
        <taxon>Batrachia</taxon>
        <taxon>Anura</taxon>
        <taxon>Neobatrachia</taxon>
        <taxon>Ranoidea</taxon>
        <taxon>Ranidae</taxon>
        <taxon>Aquarana</taxon>
    </lineage>
</organism>
<dbReference type="AlphaFoldDB" id="A0A2G9S4P4"/>
<name>A0A2G9S4P4_AQUCT</name>
<evidence type="ECO:0000313" key="3">
    <source>
        <dbReference type="Proteomes" id="UP000228934"/>
    </source>
</evidence>
<reference evidence="3" key="1">
    <citation type="journal article" date="2017" name="Nat. Commun.">
        <title>The North American bullfrog draft genome provides insight into hormonal regulation of long noncoding RNA.</title>
        <authorList>
            <person name="Hammond S.A."/>
            <person name="Warren R.L."/>
            <person name="Vandervalk B.P."/>
            <person name="Kucuk E."/>
            <person name="Khan H."/>
            <person name="Gibb E.A."/>
            <person name="Pandoh P."/>
            <person name="Kirk H."/>
            <person name="Zhao Y."/>
            <person name="Jones M."/>
            <person name="Mungall A.J."/>
            <person name="Coope R."/>
            <person name="Pleasance S."/>
            <person name="Moore R.A."/>
            <person name="Holt R.A."/>
            <person name="Round J.M."/>
            <person name="Ohora S."/>
            <person name="Walle B.V."/>
            <person name="Veldhoen N."/>
            <person name="Helbing C.C."/>
            <person name="Birol I."/>
        </authorList>
    </citation>
    <scope>NUCLEOTIDE SEQUENCE [LARGE SCALE GENOMIC DNA]</scope>
</reference>
<sequence length="160" mass="18016">MGRVVGLYMRHIYRDWLTSVPYLLYLTTVSSHISLAPAPDDCNIHETRRALFGMHIVAPISIIYSGHSEMFLHTSIILRSSFFNLILYFTVVSLSLLQVLLYTSCTIMNSLECIDCSIQTTAGHLATIPRCTLVACIARALLIVCVNKHEITFYYNVVSP</sequence>
<gene>
    <name evidence="2" type="ORF">AB205_0110730</name>
</gene>
<evidence type="ECO:0000256" key="1">
    <source>
        <dbReference type="SAM" id="Phobius"/>
    </source>
</evidence>
<keyword evidence="1" id="KW-0812">Transmembrane</keyword>
<keyword evidence="3" id="KW-1185">Reference proteome</keyword>
<dbReference type="Proteomes" id="UP000228934">
    <property type="component" value="Unassembled WGS sequence"/>
</dbReference>
<keyword evidence="1" id="KW-0472">Membrane</keyword>
<accession>A0A2G9S4P4</accession>